<dbReference type="SUPFAM" id="SSF110857">
    <property type="entry name" value="Gamma-glutamyl cyclotransferase-like"/>
    <property type="match status" value="1"/>
</dbReference>
<reference evidence="5" key="2">
    <citation type="submission" date="2023-05" db="EMBL/GenBank/DDBJ databases">
        <authorList>
            <person name="Fouks B."/>
        </authorList>
    </citation>
    <scope>NUCLEOTIDE SEQUENCE</scope>
    <source>
        <strain evidence="5">Stay&amp;Tobe</strain>
        <tissue evidence="5">Testes</tissue>
    </source>
</reference>
<protein>
    <recommendedName>
        <fullName evidence="1">gamma-glutamylcyclotransferase</fullName>
        <ecNumber evidence="1">4.3.2.9</ecNumber>
    </recommendedName>
</protein>
<dbReference type="PANTHER" id="PTHR12935">
    <property type="entry name" value="GAMMA-GLUTAMYLCYCLOTRANSFERASE"/>
    <property type="match status" value="1"/>
</dbReference>
<evidence type="ECO:0000256" key="4">
    <source>
        <dbReference type="PIRSR" id="PIRSR617939-2"/>
    </source>
</evidence>
<dbReference type="Gene3D" id="3.10.490.10">
    <property type="entry name" value="Gamma-glutamyl cyclotransferase-like"/>
    <property type="match status" value="1"/>
</dbReference>
<comment type="caution">
    <text evidence="5">The sequence shown here is derived from an EMBL/GenBank/DDBJ whole genome shotgun (WGS) entry which is preliminary data.</text>
</comment>
<dbReference type="AlphaFoldDB" id="A0AAD8A447"/>
<accession>A0AAD8A447</accession>
<dbReference type="Pfam" id="PF13772">
    <property type="entry name" value="AIG2_2"/>
    <property type="match status" value="1"/>
</dbReference>
<keyword evidence="2" id="KW-0456">Lyase</keyword>
<organism evidence="5 6">
    <name type="scientific">Diploptera punctata</name>
    <name type="common">Pacific beetle cockroach</name>
    <dbReference type="NCBI Taxonomy" id="6984"/>
    <lineage>
        <taxon>Eukaryota</taxon>
        <taxon>Metazoa</taxon>
        <taxon>Ecdysozoa</taxon>
        <taxon>Arthropoda</taxon>
        <taxon>Hexapoda</taxon>
        <taxon>Insecta</taxon>
        <taxon>Pterygota</taxon>
        <taxon>Neoptera</taxon>
        <taxon>Polyneoptera</taxon>
        <taxon>Dictyoptera</taxon>
        <taxon>Blattodea</taxon>
        <taxon>Blaberoidea</taxon>
        <taxon>Blaberidae</taxon>
        <taxon>Diplopterinae</taxon>
        <taxon>Diploptera</taxon>
    </lineage>
</organism>
<dbReference type="GO" id="GO:0003839">
    <property type="term" value="F:gamma-glutamylcyclotransferase activity"/>
    <property type="evidence" value="ECO:0007669"/>
    <property type="project" value="UniProtKB-EC"/>
</dbReference>
<dbReference type="Proteomes" id="UP001233999">
    <property type="component" value="Unassembled WGS sequence"/>
</dbReference>
<keyword evidence="6" id="KW-1185">Reference proteome</keyword>
<dbReference type="InterPro" id="IPR013024">
    <property type="entry name" value="GGCT-like"/>
</dbReference>
<evidence type="ECO:0000313" key="6">
    <source>
        <dbReference type="Proteomes" id="UP001233999"/>
    </source>
</evidence>
<evidence type="ECO:0000256" key="3">
    <source>
        <dbReference type="PIRSR" id="PIRSR617939-1"/>
    </source>
</evidence>
<name>A0AAD8A447_DIPPU</name>
<evidence type="ECO:0000313" key="5">
    <source>
        <dbReference type="EMBL" id="KAJ9592008.1"/>
    </source>
</evidence>
<evidence type="ECO:0000256" key="1">
    <source>
        <dbReference type="ARBA" id="ARBA00012346"/>
    </source>
</evidence>
<feature type="binding site" evidence="4">
    <location>
        <position position="135"/>
    </location>
    <ligand>
        <name>substrate</name>
    </ligand>
</feature>
<feature type="binding site" evidence="4">
    <location>
        <begin position="7"/>
        <end position="12"/>
    </location>
    <ligand>
        <name>substrate</name>
    </ligand>
</feature>
<dbReference type="EC" id="4.3.2.9" evidence="1"/>
<dbReference type="InterPro" id="IPR017939">
    <property type="entry name" value="G-Glutamylcylcotransferase"/>
</dbReference>
<evidence type="ECO:0000256" key="2">
    <source>
        <dbReference type="ARBA" id="ARBA00023239"/>
    </source>
</evidence>
<dbReference type="EMBL" id="JASPKZ010003850">
    <property type="protein sequence ID" value="KAJ9592008.1"/>
    <property type="molecule type" value="Genomic_DNA"/>
</dbReference>
<feature type="active site" description="Proton acceptor" evidence="3">
    <location>
        <position position="83"/>
    </location>
</feature>
<dbReference type="CDD" id="cd06661">
    <property type="entry name" value="GGCT_like"/>
    <property type="match status" value="1"/>
</dbReference>
<dbReference type="InterPro" id="IPR036568">
    <property type="entry name" value="GGCT-like_sf"/>
</dbReference>
<dbReference type="PANTHER" id="PTHR12935:SF0">
    <property type="entry name" value="GAMMA-GLUTAMYLCYCLOTRANSFERASE"/>
    <property type="match status" value="1"/>
</dbReference>
<reference evidence="5" key="1">
    <citation type="journal article" date="2023" name="IScience">
        <title>Live-bearing cockroach genome reveals convergent evolutionary mechanisms linked to viviparity in insects and beyond.</title>
        <authorList>
            <person name="Fouks B."/>
            <person name="Harrison M.C."/>
            <person name="Mikhailova A.A."/>
            <person name="Marchal E."/>
            <person name="English S."/>
            <person name="Carruthers M."/>
            <person name="Jennings E.C."/>
            <person name="Chiamaka E.L."/>
            <person name="Frigard R.A."/>
            <person name="Pippel M."/>
            <person name="Attardo G.M."/>
            <person name="Benoit J.B."/>
            <person name="Bornberg-Bauer E."/>
            <person name="Tobe S.S."/>
        </authorList>
    </citation>
    <scope>NUCLEOTIDE SEQUENCE</scope>
    <source>
        <strain evidence="5">Stay&amp;Tobe</strain>
    </source>
</reference>
<gene>
    <name evidence="5" type="ORF">L9F63_001447</name>
</gene>
<proteinExistence type="predicted"/>
<sequence>MSKTFLYFAYGSNLLSQRILINNPSAVRKGIGKLKNYRLDFGFPFSRRWGGCPATIVPHDGKHVWGAVWEICQSNMSDLDRQEGVNENTYFPIEVFVEAPNGSNFKCRSYQLSSTAEGLEHEEPLPKERQPSEVYITVIKKGAEESKLPPDYVELLKNIPHNGSKGGEDVPVTLPLN</sequence>